<evidence type="ECO:0000313" key="4">
    <source>
        <dbReference type="Proteomes" id="UP001174909"/>
    </source>
</evidence>
<keyword evidence="3" id="KW-0808">Transferase</keyword>
<feature type="compositionally biased region" description="Basic and acidic residues" evidence="1">
    <location>
        <begin position="502"/>
        <end position="519"/>
    </location>
</feature>
<feature type="compositionally biased region" description="Basic residues" evidence="1">
    <location>
        <begin position="292"/>
        <end position="311"/>
    </location>
</feature>
<evidence type="ECO:0000313" key="3">
    <source>
        <dbReference type="EMBL" id="CAI8016146.1"/>
    </source>
</evidence>
<feature type="compositionally biased region" description="Basic residues" evidence="1">
    <location>
        <begin position="205"/>
        <end position="220"/>
    </location>
</feature>
<dbReference type="InterPro" id="IPR017932">
    <property type="entry name" value="GATase_2_dom"/>
</dbReference>
<feature type="compositionally biased region" description="Basic and acidic residues" evidence="1">
    <location>
        <begin position="337"/>
        <end position="346"/>
    </location>
</feature>
<protein>
    <submittedName>
        <fullName evidence="3">Glutamine--fructose-6-phosphate aminotransferase [isomerizing]</fullName>
    </submittedName>
</protein>
<dbReference type="Gene3D" id="3.60.20.10">
    <property type="entry name" value="Glutamine Phosphoribosylpyrophosphate, subunit 1, domain 1"/>
    <property type="match status" value="1"/>
</dbReference>
<organism evidence="3 4">
    <name type="scientific">Geodia barretti</name>
    <name type="common">Barrett's horny sponge</name>
    <dbReference type="NCBI Taxonomy" id="519541"/>
    <lineage>
        <taxon>Eukaryota</taxon>
        <taxon>Metazoa</taxon>
        <taxon>Porifera</taxon>
        <taxon>Demospongiae</taxon>
        <taxon>Heteroscleromorpha</taxon>
        <taxon>Tetractinellida</taxon>
        <taxon>Astrophorina</taxon>
        <taxon>Geodiidae</taxon>
        <taxon>Geodia</taxon>
    </lineage>
</organism>
<feature type="compositionally biased region" description="Basic and acidic residues" evidence="1">
    <location>
        <begin position="105"/>
        <end position="125"/>
    </location>
</feature>
<evidence type="ECO:0000256" key="1">
    <source>
        <dbReference type="SAM" id="MobiDB-lite"/>
    </source>
</evidence>
<feature type="compositionally biased region" description="Low complexity" evidence="1">
    <location>
        <begin position="57"/>
        <end position="81"/>
    </location>
</feature>
<feature type="region of interest" description="Disordered" evidence="1">
    <location>
        <begin position="231"/>
        <end position="250"/>
    </location>
</feature>
<keyword evidence="3" id="KW-0032">Aminotransferase</keyword>
<feature type="compositionally biased region" description="Basic residues" evidence="1">
    <location>
        <begin position="126"/>
        <end position="142"/>
    </location>
</feature>
<comment type="caution">
    <text evidence="3">The sequence shown here is derived from an EMBL/GenBank/DDBJ whole genome shotgun (WGS) entry which is preliminary data.</text>
</comment>
<dbReference type="InterPro" id="IPR029055">
    <property type="entry name" value="Ntn_hydrolases_N"/>
</dbReference>
<sequence>MCGIIGYIGRKPVVPVLIEGLRRLEYRGYDSAGVASSAGTPSSFGAAPASWTVWSKPSRTIRSTATTASATRGGRRTAGPPRGERAPPPGLHRAHRRRAQRHHRELPGAEARARGRGPPVRDGDRHRGRRPSRRVRMARGRARGGGPPGPRADTRAVRAGAAGDRRSAEAGGGSPGSADSGGRERGRLSRRVGRPRDSQPQPGRRVSRQPRDGRHHPRRRDLYRFHGCAGRRHHPAHQLGPGDGGEGRLPALHAEGDLRAAVGGPRNGARAHLAGVRPGLPRRAGHPDRTAPGRHPRGHPGLRYVLARRPRGQVPDRAARDGAGGGGLRFRVPVPGPHRDADDAHGGHHAVRRDRRYARRASRGPRPRRRDHRHLQRRRQHGHPRGRFHRLHPRRTGDRGRVDQGVHLAARGPASAGPLSGPDPRDASGGGRAPAPGRPEPPAALARADPAMRGRREVGGATVPPAPELPVSRARHQLSDRPGGRAEAQGNLLHPRRGIPGGRDEARPDRPRRRADAGRDPAPGRLRLREDGVQPAAGQGARRPDHRGGRRPPAGPRGLDRFESGRTRHPYRRHPR</sequence>
<reference evidence="3" key="1">
    <citation type="submission" date="2023-03" db="EMBL/GenBank/DDBJ databases">
        <authorList>
            <person name="Steffen K."/>
            <person name="Cardenas P."/>
        </authorList>
    </citation>
    <scope>NUCLEOTIDE SEQUENCE</scope>
</reference>
<dbReference type="SUPFAM" id="SSF56235">
    <property type="entry name" value="N-terminal nucleophile aminohydrolases (Ntn hydrolases)"/>
    <property type="match status" value="1"/>
</dbReference>
<dbReference type="Proteomes" id="UP001174909">
    <property type="component" value="Unassembled WGS sequence"/>
</dbReference>
<evidence type="ECO:0000259" key="2">
    <source>
        <dbReference type="PROSITE" id="PS51278"/>
    </source>
</evidence>
<dbReference type="EMBL" id="CASHTH010001500">
    <property type="protein sequence ID" value="CAI8016146.1"/>
    <property type="molecule type" value="Genomic_DNA"/>
</dbReference>
<feature type="region of interest" description="Disordered" evidence="1">
    <location>
        <begin position="55"/>
        <end position="220"/>
    </location>
</feature>
<feature type="compositionally biased region" description="Basic and acidic residues" evidence="1">
    <location>
        <begin position="395"/>
        <end position="404"/>
    </location>
</feature>
<feature type="domain" description="Glutamine amidotransferase type-2" evidence="2">
    <location>
        <begin position="2"/>
        <end position="576"/>
    </location>
</feature>
<feature type="compositionally biased region" description="Basic residues" evidence="1">
    <location>
        <begin position="567"/>
        <end position="576"/>
    </location>
</feature>
<proteinExistence type="predicted"/>
<name>A0AA35RTP5_GEOBA</name>
<gene>
    <name evidence="3" type="ORF">GBAR_LOCUS9928</name>
</gene>
<dbReference type="GO" id="GO:0008483">
    <property type="term" value="F:transaminase activity"/>
    <property type="evidence" value="ECO:0007669"/>
    <property type="project" value="UniProtKB-KW"/>
</dbReference>
<dbReference type="PROSITE" id="PS51278">
    <property type="entry name" value="GATASE_TYPE_2"/>
    <property type="match status" value="1"/>
</dbReference>
<dbReference type="AlphaFoldDB" id="A0AA35RTP5"/>
<feature type="region of interest" description="Disordered" evidence="1">
    <location>
        <begin position="260"/>
        <end position="576"/>
    </location>
</feature>
<accession>A0AA35RTP5</accession>
<feature type="compositionally biased region" description="Basic residues" evidence="1">
    <location>
        <begin position="347"/>
        <end position="394"/>
    </location>
</feature>
<feature type="compositionally biased region" description="Basic residues" evidence="1">
    <location>
        <begin position="92"/>
        <end position="104"/>
    </location>
</feature>
<keyword evidence="4" id="KW-1185">Reference proteome</keyword>